<organism evidence="2">
    <name type="scientific">Edaphobacter paludis</name>
    <dbReference type="NCBI Taxonomy" id="3035702"/>
    <lineage>
        <taxon>Bacteria</taxon>
        <taxon>Pseudomonadati</taxon>
        <taxon>Acidobacteriota</taxon>
        <taxon>Terriglobia</taxon>
        <taxon>Terriglobales</taxon>
        <taxon>Acidobacteriaceae</taxon>
        <taxon>Edaphobacter</taxon>
    </lineage>
</organism>
<feature type="domain" description="Methanolan biosynthesis EpsI" evidence="1">
    <location>
        <begin position="8"/>
        <end position="222"/>
    </location>
</feature>
<dbReference type="EMBL" id="CP121195">
    <property type="protein sequence ID" value="XBH13809.1"/>
    <property type="molecule type" value="Genomic_DNA"/>
</dbReference>
<protein>
    <submittedName>
        <fullName evidence="2">EpsI family protein</fullName>
    </submittedName>
</protein>
<dbReference type="KEGG" id="epl:P4G45_01230"/>
<dbReference type="InterPro" id="IPR014263">
    <property type="entry name" value="Methanolan_biosynth_EpsI"/>
</dbReference>
<evidence type="ECO:0000313" key="3">
    <source>
        <dbReference type="EMBL" id="XBH13809.1"/>
    </source>
</evidence>
<dbReference type="NCBIfam" id="TIGR02914">
    <property type="entry name" value="EpsI_fam"/>
    <property type="match status" value="1"/>
</dbReference>
<dbReference type="AlphaFoldDB" id="A0AAU7CXI7"/>
<accession>A0AAU7CXI7</accession>
<dbReference type="EMBL" id="CP121194">
    <property type="protein sequence ID" value="XBH10372.1"/>
    <property type="molecule type" value="Genomic_DNA"/>
</dbReference>
<evidence type="ECO:0000313" key="2">
    <source>
        <dbReference type="EMBL" id="XBH10372.1"/>
    </source>
</evidence>
<name>A0AAU7CXI7_9BACT</name>
<dbReference type="RefSeq" id="WP_348267879.1">
    <property type="nucleotide sequence ID" value="NZ_CP121194.1"/>
</dbReference>
<accession>A0AAU7D987</accession>
<evidence type="ECO:0000259" key="1">
    <source>
        <dbReference type="Pfam" id="PF11984"/>
    </source>
</evidence>
<proteinExistence type="predicted"/>
<reference evidence="2" key="1">
    <citation type="submission" date="2023-03" db="EMBL/GenBank/DDBJ databases">
        <title>Edaphobacter sp.</title>
        <authorList>
            <person name="Huber K.J."/>
            <person name="Papendorf J."/>
            <person name="Pilke C."/>
            <person name="Bunk B."/>
            <person name="Sproeer C."/>
            <person name="Pester M."/>
        </authorList>
    </citation>
    <scope>NUCLEOTIDE SEQUENCE</scope>
    <source>
        <strain evidence="2">DSM 109919</strain>
        <strain evidence="3">DSM 109920</strain>
    </source>
</reference>
<sequence>MKSPRFWTVVLLLVVTALILHSRGDTDRVPASEPLSRMPETIGQWTGQDLPIGDDVLAVLGKGDFLNRVYTSSQPMNVSQTSDPVDANLPIGLFIGYFPTQRTGQSIHSPQNCLPGAGWTFDSHRYTTITDATGKSFRVGEYQISNGETRQFVIYWYQAHGRSIPNEYVARAYMVADAIRMDRTDGALVRVITQISPTETVADARGRAVRFTGLLAPMLPRFIPN</sequence>
<gene>
    <name evidence="2" type="ORF">P4G45_01230</name>
    <name evidence="3" type="ORF">P8936_01240</name>
</gene>
<dbReference type="Pfam" id="PF11984">
    <property type="entry name" value="DUF3485"/>
    <property type="match status" value="1"/>
</dbReference>